<evidence type="ECO:0000313" key="3">
    <source>
        <dbReference type="Proteomes" id="UP000318717"/>
    </source>
</evidence>
<dbReference type="InterPro" id="IPR016181">
    <property type="entry name" value="Acyl_CoA_acyltransferase"/>
</dbReference>
<dbReference type="RefSeq" id="WP_141346727.1">
    <property type="nucleotide sequence ID" value="NZ_BJLF01000017.1"/>
</dbReference>
<name>A0A4Y3HZ23_9VIBR</name>
<dbReference type="Pfam" id="PF00583">
    <property type="entry name" value="Acetyltransf_1"/>
    <property type="match status" value="1"/>
</dbReference>
<reference evidence="2 3" key="1">
    <citation type="submission" date="2019-06" db="EMBL/GenBank/DDBJ databases">
        <title>Whole genome shotgun sequence of Vibrio inusitatus NBRC 102082.</title>
        <authorList>
            <person name="Hosoyama A."/>
            <person name="Uohara A."/>
            <person name="Ohji S."/>
            <person name="Ichikawa N."/>
        </authorList>
    </citation>
    <scope>NUCLEOTIDE SEQUENCE [LARGE SCALE GENOMIC DNA]</scope>
    <source>
        <strain evidence="2 3">NBRC 102082</strain>
    </source>
</reference>
<dbReference type="AlphaFoldDB" id="A0A4Y3HZ23"/>
<dbReference type="PROSITE" id="PS51186">
    <property type="entry name" value="GNAT"/>
    <property type="match status" value="1"/>
</dbReference>
<dbReference type="Proteomes" id="UP000318717">
    <property type="component" value="Unassembled WGS sequence"/>
</dbReference>
<protein>
    <submittedName>
        <fullName evidence="2">N-acetyltransferase</fullName>
    </submittedName>
</protein>
<dbReference type="PANTHER" id="PTHR43259">
    <property type="entry name" value="SPT10P"/>
    <property type="match status" value="1"/>
</dbReference>
<dbReference type="InterPro" id="IPR000182">
    <property type="entry name" value="GNAT_dom"/>
</dbReference>
<dbReference type="PANTHER" id="PTHR43259:SF1">
    <property type="entry name" value="N-ACETYLTRANSFERASE DOMAIN-CONTAINING PROTEIN"/>
    <property type="match status" value="1"/>
</dbReference>
<dbReference type="GO" id="GO:0016747">
    <property type="term" value="F:acyltransferase activity, transferring groups other than amino-acyl groups"/>
    <property type="evidence" value="ECO:0007669"/>
    <property type="project" value="InterPro"/>
</dbReference>
<accession>A0A4Y3HZ23</accession>
<dbReference type="CDD" id="cd04301">
    <property type="entry name" value="NAT_SF"/>
    <property type="match status" value="1"/>
</dbReference>
<comment type="caution">
    <text evidence="2">The sequence shown here is derived from an EMBL/GenBank/DDBJ whole genome shotgun (WGS) entry which is preliminary data.</text>
</comment>
<feature type="domain" description="N-acetyltransferase" evidence="1">
    <location>
        <begin position="7"/>
        <end position="162"/>
    </location>
</feature>
<evidence type="ECO:0000313" key="2">
    <source>
        <dbReference type="EMBL" id="GEA52278.1"/>
    </source>
</evidence>
<keyword evidence="2" id="KW-0808">Transferase</keyword>
<evidence type="ECO:0000259" key="1">
    <source>
        <dbReference type="PROSITE" id="PS51186"/>
    </source>
</evidence>
<dbReference type="SUPFAM" id="SSF55729">
    <property type="entry name" value="Acyl-CoA N-acyltransferases (Nat)"/>
    <property type="match status" value="1"/>
</dbReference>
<organism evidence="2 3">
    <name type="scientific">Vibrio inusitatus NBRC 102082</name>
    <dbReference type="NCBI Taxonomy" id="1219070"/>
    <lineage>
        <taxon>Bacteria</taxon>
        <taxon>Pseudomonadati</taxon>
        <taxon>Pseudomonadota</taxon>
        <taxon>Gammaproteobacteria</taxon>
        <taxon>Vibrionales</taxon>
        <taxon>Vibrionaceae</taxon>
        <taxon>Vibrio</taxon>
    </lineage>
</organism>
<dbReference type="Gene3D" id="3.40.630.30">
    <property type="match status" value="1"/>
</dbReference>
<keyword evidence="3" id="KW-1185">Reference proteome</keyword>
<dbReference type="InterPro" id="IPR052829">
    <property type="entry name" value="N-acetyltransferase_domain"/>
</dbReference>
<proteinExistence type="predicted"/>
<dbReference type="EMBL" id="BJLF01000017">
    <property type="protein sequence ID" value="GEA52278.1"/>
    <property type="molecule type" value="Genomic_DNA"/>
</dbReference>
<gene>
    <name evidence="2" type="ORF">VIN01S_30820</name>
</gene>
<sequence length="162" mass="18472">MQVSLEIMDREAFTEYLKIAIQSYAKVNVDSGRWDESESLERSEKAHETLLPDGERTKNNYLFTITENNSQNRVGHTWVKIEDNIHTKSAFIYDIEIYEAHRRNGYAKSALGCIEKIVTELGASSLGLHVFNQNAAAIALYRSIGYQTISHNMQKTIRAIDT</sequence>
<dbReference type="OrthoDB" id="27442at2"/>